<dbReference type="AlphaFoldDB" id="A0ABD1WBG5"/>
<name>A0ABD1WBG5_9LAMI</name>
<feature type="region of interest" description="Disordered" evidence="1">
    <location>
        <begin position="146"/>
        <end position="176"/>
    </location>
</feature>
<evidence type="ECO:0000313" key="2">
    <source>
        <dbReference type="EMBL" id="KAL2545735.1"/>
    </source>
</evidence>
<feature type="compositionally biased region" description="Polar residues" evidence="1">
    <location>
        <begin position="167"/>
        <end position="176"/>
    </location>
</feature>
<gene>
    <name evidence="2" type="ORF">Fot_14968</name>
</gene>
<organism evidence="2 3">
    <name type="scientific">Forsythia ovata</name>
    <dbReference type="NCBI Taxonomy" id="205694"/>
    <lineage>
        <taxon>Eukaryota</taxon>
        <taxon>Viridiplantae</taxon>
        <taxon>Streptophyta</taxon>
        <taxon>Embryophyta</taxon>
        <taxon>Tracheophyta</taxon>
        <taxon>Spermatophyta</taxon>
        <taxon>Magnoliopsida</taxon>
        <taxon>eudicotyledons</taxon>
        <taxon>Gunneridae</taxon>
        <taxon>Pentapetalae</taxon>
        <taxon>asterids</taxon>
        <taxon>lamiids</taxon>
        <taxon>Lamiales</taxon>
        <taxon>Oleaceae</taxon>
        <taxon>Forsythieae</taxon>
        <taxon>Forsythia</taxon>
    </lineage>
</organism>
<sequence length="176" mass="20045">MEMHEYKSICFACNTSPTRGRYTFGRASQRRSTQGRGTRSIRENNGYQELNTLNDELGYENIDDLTRGSNKTRGPNRGTPMPADRSQRIQISIEGDTFFETFVPRDITATMKAYFDGTYPTFCSMPLPIRDDSTKIAEKEPIQLENHKAVSKPKTHEKKPTEIMAIKQQSSLVPTK</sequence>
<proteinExistence type="predicted"/>
<accession>A0ABD1WBG5</accession>
<keyword evidence="3" id="KW-1185">Reference proteome</keyword>
<reference evidence="3" key="1">
    <citation type="submission" date="2024-07" db="EMBL/GenBank/DDBJ databases">
        <title>Two chromosome-level genome assemblies of Korean endemic species Abeliophyllum distichum and Forsythia ovata (Oleaceae).</title>
        <authorList>
            <person name="Jang H."/>
        </authorList>
    </citation>
    <scope>NUCLEOTIDE SEQUENCE [LARGE SCALE GENOMIC DNA]</scope>
</reference>
<protein>
    <submittedName>
        <fullName evidence="2">Uncharacterized protein</fullName>
    </submittedName>
</protein>
<evidence type="ECO:0000313" key="3">
    <source>
        <dbReference type="Proteomes" id="UP001604277"/>
    </source>
</evidence>
<dbReference type="Proteomes" id="UP001604277">
    <property type="component" value="Unassembled WGS sequence"/>
</dbReference>
<evidence type="ECO:0000256" key="1">
    <source>
        <dbReference type="SAM" id="MobiDB-lite"/>
    </source>
</evidence>
<feature type="region of interest" description="Disordered" evidence="1">
    <location>
        <begin position="63"/>
        <end position="84"/>
    </location>
</feature>
<comment type="caution">
    <text evidence="2">The sequence shown here is derived from an EMBL/GenBank/DDBJ whole genome shotgun (WGS) entry which is preliminary data.</text>
</comment>
<dbReference type="EMBL" id="JBFOLJ010000004">
    <property type="protein sequence ID" value="KAL2545735.1"/>
    <property type="molecule type" value="Genomic_DNA"/>
</dbReference>